<reference evidence="2" key="1">
    <citation type="journal article" date="2021" name="PeerJ">
        <title>Extensive microbial diversity within the chicken gut microbiome revealed by metagenomics and culture.</title>
        <authorList>
            <person name="Gilroy R."/>
            <person name="Ravi A."/>
            <person name="Getino M."/>
            <person name="Pursley I."/>
            <person name="Horton D.L."/>
            <person name="Alikhan N.F."/>
            <person name="Baker D."/>
            <person name="Gharbi K."/>
            <person name="Hall N."/>
            <person name="Watson M."/>
            <person name="Adriaenssens E.M."/>
            <person name="Foster-Nyarko E."/>
            <person name="Jarju S."/>
            <person name="Secka A."/>
            <person name="Antonio M."/>
            <person name="Oren A."/>
            <person name="Chaudhuri R.R."/>
            <person name="La Ragione R."/>
            <person name="Hildebrand F."/>
            <person name="Pallen M.J."/>
        </authorList>
    </citation>
    <scope>NUCLEOTIDE SEQUENCE</scope>
    <source>
        <strain evidence="2">ChiGjej5B5-22894</strain>
    </source>
</reference>
<evidence type="ECO:0000259" key="1">
    <source>
        <dbReference type="Pfam" id="PF13454"/>
    </source>
</evidence>
<proteinExistence type="predicted"/>
<dbReference type="PANTHER" id="PTHR40254">
    <property type="entry name" value="BLR0577 PROTEIN"/>
    <property type="match status" value="1"/>
</dbReference>
<dbReference type="PANTHER" id="PTHR40254:SF1">
    <property type="entry name" value="BLR0577 PROTEIN"/>
    <property type="match status" value="1"/>
</dbReference>
<dbReference type="Pfam" id="PF13454">
    <property type="entry name" value="NAD_binding_9"/>
    <property type="match status" value="1"/>
</dbReference>
<dbReference type="InterPro" id="IPR038732">
    <property type="entry name" value="HpyO/CreE_NAD-binding"/>
</dbReference>
<organism evidence="2 3">
    <name type="scientific">Brachybacterium massiliense</name>
    <dbReference type="NCBI Taxonomy" id="1755098"/>
    <lineage>
        <taxon>Bacteria</taxon>
        <taxon>Bacillati</taxon>
        <taxon>Actinomycetota</taxon>
        <taxon>Actinomycetes</taxon>
        <taxon>Micrococcales</taxon>
        <taxon>Dermabacteraceae</taxon>
        <taxon>Brachybacterium</taxon>
    </lineage>
</organism>
<dbReference type="EMBL" id="DYUE01000299">
    <property type="protein sequence ID" value="HJG92549.1"/>
    <property type="molecule type" value="Genomic_DNA"/>
</dbReference>
<dbReference type="InterPro" id="IPR052189">
    <property type="entry name" value="L-asp_N-monooxygenase_NS-form"/>
</dbReference>
<gene>
    <name evidence="2" type="ORF">K8V81_12585</name>
</gene>
<dbReference type="AlphaFoldDB" id="A0A921MXQ3"/>
<dbReference type="InterPro" id="IPR036188">
    <property type="entry name" value="FAD/NAD-bd_sf"/>
</dbReference>
<dbReference type="SUPFAM" id="SSF51905">
    <property type="entry name" value="FAD/NAD(P)-binding domain"/>
    <property type="match status" value="1"/>
</dbReference>
<evidence type="ECO:0000313" key="2">
    <source>
        <dbReference type="EMBL" id="HJG92549.1"/>
    </source>
</evidence>
<comment type="caution">
    <text evidence="2">The sequence shown here is derived from an EMBL/GenBank/DDBJ whole genome shotgun (WGS) entry which is preliminary data.</text>
</comment>
<reference evidence="2" key="2">
    <citation type="submission" date="2021-09" db="EMBL/GenBank/DDBJ databases">
        <authorList>
            <person name="Gilroy R."/>
        </authorList>
    </citation>
    <scope>NUCLEOTIDE SEQUENCE</scope>
    <source>
        <strain evidence="2">ChiGjej5B5-22894</strain>
    </source>
</reference>
<dbReference type="Proteomes" id="UP000742460">
    <property type="component" value="Unassembled WGS sequence"/>
</dbReference>
<feature type="domain" description="FAD-dependent urate hydroxylase HpyO/Asp monooxygenase CreE-like FAD/NAD(P)-binding" evidence="1">
    <location>
        <begin position="17"/>
        <end position="179"/>
    </location>
</feature>
<sequence>MAEPVPGASEGTLRLLVVGAGAKALFALEELAARLHAHPGHGTRPRLEITVIDPGEHPGTGAAYHPAQPRYLRLNVDSAILDAPPVGDVPAFSEWARDIPADLGQEPYPPRALVGDYLRRRWEGMCEALAPSVHLRHHRSRALAVRREGAQWRLEVEPVDGGARQLLGPAHEVLLATGHAGGHDGALGPSWTSALPLIPTVLPTDSQLSPAQVPPGARVALRGGALTFIDAALALTLGRGARFSPDPAGGPGLVHHRSPDEPAVLLPTTRHGLLLDAKPRPGTPLPVGAERTLAEGARRLDEAGPLTPAQVRELLVETAAAMLAGGRAPGRALQEAVAGTLADGAEPDLPRGPGRAEQALRRSVAVAEGSRAPGPAWALGRTWALLYPRFTVALHDSDVGPEDWSRQLAAQQTLERFAFGPPLEMAQMLLAMLDSGALDLAWVDAGVALRVDGVHGLPAGALGPDVVIDAVNAPPGLRGITDPLAVQLRGSGLVRLRPGRRGATVAADGTALTADGPRADGLTLLGRATEDHVIGHDTLNRHLHGETARWAERVARRASQATARPHDLEEIA</sequence>
<protein>
    <submittedName>
        <fullName evidence="2">FAD/NAD(P)-binding protein</fullName>
    </submittedName>
</protein>
<name>A0A921MXQ3_9MICO</name>
<accession>A0A921MXQ3</accession>
<evidence type="ECO:0000313" key="3">
    <source>
        <dbReference type="Proteomes" id="UP000742460"/>
    </source>
</evidence>